<dbReference type="PRINTS" id="PR00998">
    <property type="entry name" value="CRBOXYPTASET"/>
</dbReference>
<keyword evidence="1 4" id="KW-0121">Carboxypeptidase</keyword>
<keyword evidence="1 2" id="KW-0479">Metal-binding</keyword>
<evidence type="ECO:0000256" key="1">
    <source>
        <dbReference type="PIRNR" id="PIRNR006615"/>
    </source>
</evidence>
<feature type="binding site" evidence="2">
    <location>
        <position position="266"/>
    </location>
    <ligand>
        <name>Zn(2+)</name>
        <dbReference type="ChEBI" id="CHEBI:29105"/>
        <note>catalytic</note>
    </ligand>
</feature>
<dbReference type="KEGG" id="pseg:D3H65_27795"/>
<dbReference type="Pfam" id="PF02074">
    <property type="entry name" value="Peptidase_M32"/>
    <property type="match status" value="1"/>
</dbReference>
<dbReference type="GO" id="GO:0046872">
    <property type="term" value="F:metal ion binding"/>
    <property type="evidence" value="ECO:0007669"/>
    <property type="project" value="UniProtKB-KW"/>
</dbReference>
<gene>
    <name evidence="4" type="ORF">D3H65_27795</name>
</gene>
<keyword evidence="1" id="KW-0378">Hydrolase</keyword>
<feature type="active site" description="Proton donor/acceptor" evidence="3">
    <location>
        <position position="267"/>
    </location>
</feature>
<comment type="function">
    <text evidence="1">Broad specificity carboxypetidase that releases amino acids sequentially from the C-terminus, including neutral, aromatic, polar and basic residues.</text>
</comment>
<dbReference type="GO" id="GO:0004181">
    <property type="term" value="F:metallocarboxypeptidase activity"/>
    <property type="evidence" value="ECO:0007669"/>
    <property type="project" value="UniProtKB-UniRule"/>
</dbReference>
<keyword evidence="2" id="KW-0862">Zinc</keyword>
<evidence type="ECO:0000256" key="2">
    <source>
        <dbReference type="PIRSR" id="PIRSR006615-1"/>
    </source>
</evidence>
<dbReference type="SUPFAM" id="SSF55486">
    <property type="entry name" value="Metalloproteases ('zincins'), catalytic domain"/>
    <property type="match status" value="1"/>
</dbReference>
<sequence length="502" mass="58020">MTKTPSDKLYQQYNSTMRKIADIRYSSALLQWDQETYLPPKGAAIRGQQIATLSEIAHQYFTDDTLGALLQELSGRDDLSVQEKKNVSLTWEDYSKQKKFSPAFVRELTETVNKSFHSWLEARKANDFSVFAGDLSKLVTLKKQEAQLLGYQQHPYDALLNDYDKGSTVQLLDGVFNTIRQPLKDILNSIQSRPQVSNEFLHRHYPKAQQWAFGMQVLKDLGYDLEAGRQDVSEHPFTINFNSRDVRVTTRIDENDLGNMVWSCIHETGHALYEQGLPDEAYGLPLGEAASLTIHESQSRLWENHVGRSRAFCEHYFPVLQQYFPEQLKDVTAETFYYGINQVAPSLIRTEADEVTYHFHVMIRYELEKQLLGNTLATNDIPAWWNEHYQQYLGVTVPDDKRGCLQDVHWSHGSFGYFPTYSLGSFYAAQFYEKATQSIKGLDTQIQKGDTTALLQWLRKGVHQYGRQYTSEELSAQVSGEVLNIQHFLRYLLDKYKDIYKF</sequence>
<accession>A0A3B7MX08</accession>
<dbReference type="Gene3D" id="1.10.1370.30">
    <property type="match status" value="1"/>
</dbReference>
<evidence type="ECO:0000313" key="4">
    <source>
        <dbReference type="EMBL" id="AXY77556.1"/>
    </source>
</evidence>
<evidence type="ECO:0000313" key="5">
    <source>
        <dbReference type="Proteomes" id="UP000263900"/>
    </source>
</evidence>
<keyword evidence="5" id="KW-1185">Reference proteome</keyword>
<dbReference type="RefSeq" id="WP_119053430.1">
    <property type="nucleotide sequence ID" value="NZ_CP032157.1"/>
</dbReference>
<protein>
    <recommendedName>
        <fullName evidence="1">Metal-dependent carboxypeptidase</fullName>
        <ecNumber evidence="1">3.4.17.19</ecNumber>
    </recommendedName>
</protein>
<keyword evidence="1" id="KW-0482">Metalloprotease</keyword>
<dbReference type="AlphaFoldDB" id="A0A3B7MX08"/>
<comment type="similarity">
    <text evidence="1">Belongs to the peptidase M32 family.</text>
</comment>
<proteinExistence type="inferred from homology"/>
<name>A0A3B7MX08_9BACT</name>
<dbReference type="EMBL" id="CP032157">
    <property type="protein sequence ID" value="AXY77556.1"/>
    <property type="molecule type" value="Genomic_DNA"/>
</dbReference>
<evidence type="ECO:0000256" key="3">
    <source>
        <dbReference type="PIRSR" id="PIRSR006615-2"/>
    </source>
</evidence>
<feature type="binding site" evidence="2">
    <location>
        <position position="270"/>
    </location>
    <ligand>
        <name>Zn(2+)</name>
        <dbReference type="ChEBI" id="CHEBI:29105"/>
        <note>catalytic</note>
    </ligand>
</feature>
<comment type="cofactor">
    <cofactor evidence="2">
        <name>Zn(2+)</name>
        <dbReference type="ChEBI" id="CHEBI:29105"/>
    </cofactor>
    <text evidence="2">Binds 1 zinc ion per subunit.</text>
</comment>
<dbReference type="GO" id="GO:0006508">
    <property type="term" value="P:proteolysis"/>
    <property type="evidence" value="ECO:0007669"/>
    <property type="project" value="UniProtKB-UniRule"/>
</dbReference>
<dbReference type="EC" id="3.4.17.19" evidence="1"/>
<dbReference type="PANTHER" id="PTHR34217:SF1">
    <property type="entry name" value="CARBOXYPEPTIDASE 1"/>
    <property type="match status" value="1"/>
</dbReference>
<dbReference type="Proteomes" id="UP000263900">
    <property type="component" value="Chromosome"/>
</dbReference>
<reference evidence="4 5" key="1">
    <citation type="submission" date="2018-09" db="EMBL/GenBank/DDBJ databases">
        <title>Genome sequencing of strain 6GH32-13.</title>
        <authorList>
            <person name="Weon H.-Y."/>
            <person name="Heo J."/>
            <person name="Kwon S.-W."/>
        </authorList>
    </citation>
    <scope>NUCLEOTIDE SEQUENCE [LARGE SCALE GENOMIC DNA]</scope>
    <source>
        <strain evidence="4 5">5GH32-13</strain>
    </source>
</reference>
<comment type="catalytic activity">
    <reaction evidence="1">
        <text>Release of a C-terminal amino acid with broad specificity, except for -Pro.</text>
        <dbReference type="EC" id="3.4.17.19"/>
    </reaction>
</comment>
<keyword evidence="1" id="KW-0645">Protease</keyword>
<dbReference type="InterPro" id="IPR001333">
    <property type="entry name" value="Peptidase_M32_Taq"/>
</dbReference>
<feature type="binding site" evidence="2">
    <location>
        <position position="296"/>
    </location>
    <ligand>
        <name>Zn(2+)</name>
        <dbReference type="ChEBI" id="CHEBI:29105"/>
        <note>catalytic</note>
    </ligand>
</feature>
<dbReference type="PROSITE" id="PS52034">
    <property type="entry name" value="PEPTIDASE_M32"/>
    <property type="match status" value="1"/>
</dbReference>
<dbReference type="PIRSF" id="PIRSF006615">
    <property type="entry name" value="Zn_crbxpep_Taq"/>
    <property type="match status" value="1"/>
</dbReference>
<dbReference type="CDD" id="cd06460">
    <property type="entry name" value="M32_Taq"/>
    <property type="match status" value="1"/>
</dbReference>
<dbReference type="PANTHER" id="PTHR34217">
    <property type="entry name" value="METAL-DEPENDENT CARBOXYPEPTIDASE"/>
    <property type="match status" value="1"/>
</dbReference>
<organism evidence="4 5">
    <name type="scientific">Paraflavitalea soli</name>
    <dbReference type="NCBI Taxonomy" id="2315862"/>
    <lineage>
        <taxon>Bacteria</taxon>
        <taxon>Pseudomonadati</taxon>
        <taxon>Bacteroidota</taxon>
        <taxon>Chitinophagia</taxon>
        <taxon>Chitinophagales</taxon>
        <taxon>Chitinophagaceae</taxon>
        <taxon>Paraflavitalea</taxon>
    </lineage>
</organism>
<dbReference type="OrthoDB" id="9772308at2"/>